<dbReference type="GO" id="GO:0004016">
    <property type="term" value="F:adenylate cyclase activity"/>
    <property type="evidence" value="ECO:0007669"/>
    <property type="project" value="TreeGrafter"/>
</dbReference>
<dbReference type="InterPro" id="IPR001054">
    <property type="entry name" value="A/G_cyclase"/>
</dbReference>
<dbReference type="InterPro" id="IPR018297">
    <property type="entry name" value="A/G_cyclase_CS"/>
</dbReference>
<sequence>MTDNLICCLEINASNTTVIGNRHISHLKYMTFIQMIIIQFIPILALLIQTWFSLYHIIQYRHEVVIATDLGRVASHLQLERWEVLFYIYTNGSVLKSNLTQRYTTTDEAIHNMTTWTQIILPTSSNDQVGEVMLDKTTFQMRLNSFRTQILSGDKNKHTVFKAMLWYMTVSNAMLDHLTYQIKDSDKSGIWRYLIDYKNLFRRIENIGIAAVYGINYFGRGHLSTNAYVNYIKYDTLGRDLLNTSFTFVQSLEKDYINVTNFPEYESIKNRSKIISSNRKINPSIGDAIKYYETMTFYIERLQNILSNLRKRIKEKVCSLLKEARDKEAIGFAILVSVPTIIIIFLRNTIASIQINSVNLVQKARELKLEQKKSDTLLFQMLPRSVAIRLKETRTVPAEFFESATIYFSDIVGFTEIASTCSPLEVCSFLNSIYKLFDERIECYDVYKVETCGDAYMVASGLPERSYSKKHVSEIATMALDFLDASRYFEIPHSHNEKLQIRIGIHTGSVGAGIIGTKMPRYCLFGDTVNVASRMESTGEASKIHITSEVNDELQVIGGFTTEARGLINVKGKGLMETYWLIRKKENLIIEDVT</sequence>
<dbReference type="STRING" id="568069.A0A1J1HSS3"/>
<evidence type="ECO:0000259" key="10">
    <source>
        <dbReference type="PROSITE" id="PS50125"/>
    </source>
</evidence>
<organism evidence="11 12">
    <name type="scientific">Clunio marinus</name>
    <dbReference type="NCBI Taxonomy" id="568069"/>
    <lineage>
        <taxon>Eukaryota</taxon>
        <taxon>Metazoa</taxon>
        <taxon>Ecdysozoa</taxon>
        <taxon>Arthropoda</taxon>
        <taxon>Hexapoda</taxon>
        <taxon>Insecta</taxon>
        <taxon>Pterygota</taxon>
        <taxon>Neoptera</taxon>
        <taxon>Endopterygota</taxon>
        <taxon>Diptera</taxon>
        <taxon>Nematocera</taxon>
        <taxon>Chironomoidea</taxon>
        <taxon>Chironomidae</taxon>
        <taxon>Clunio</taxon>
    </lineage>
</organism>
<dbReference type="InterPro" id="IPR029787">
    <property type="entry name" value="Nucleotide_cyclase"/>
</dbReference>
<dbReference type="InterPro" id="IPR050401">
    <property type="entry name" value="Cyclic_nucleotide_synthase"/>
</dbReference>
<dbReference type="PROSITE" id="PS50125">
    <property type="entry name" value="GUANYLATE_CYCLASE_2"/>
    <property type="match status" value="1"/>
</dbReference>
<dbReference type="AlphaFoldDB" id="A0A1J1HSS3"/>
<dbReference type="Gene3D" id="6.10.250.780">
    <property type="match status" value="1"/>
</dbReference>
<evidence type="ECO:0000256" key="6">
    <source>
        <dbReference type="ARBA" id="ARBA00023180"/>
    </source>
</evidence>
<dbReference type="GO" id="GO:0005886">
    <property type="term" value="C:plasma membrane"/>
    <property type="evidence" value="ECO:0007669"/>
    <property type="project" value="TreeGrafter"/>
</dbReference>
<dbReference type="GO" id="GO:0035556">
    <property type="term" value="P:intracellular signal transduction"/>
    <property type="evidence" value="ECO:0007669"/>
    <property type="project" value="InterPro"/>
</dbReference>
<dbReference type="GO" id="GO:0007168">
    <property type="term" value="P:receptor guanylyl cyclase signaling pathway"/>
    <property type="evidence" value="ECO:0007669"/>
    <property type="project" value="TreeGrafter"/>
</dbReference>
<evidence type="ECO:0000256" key="8">
    <source>
        <dbReference type="RuleBase" id="RU000405"/>
    </source>
</evidence>
<evidence type="ECO:0000256" key="3">
    <source>
        <dbReference type="ARBA" id="ARBA00022741"/>
    </source>
</evidence>
<comment type="similarity">
    <text evidence="8">Belongs to the adenylyl cyclase class-4/guanylyl cyclase family.</text>
</comment>
<dbReference type="GO" id="GO:0001653">
    <property type="term" value="F:peptide receptor activity"/>
    <property type="evidence" value="ECO:0007669"/>
    <property type="project" value="TreeGrafter"/>
</dbReference>
<dbReference type="SUPFAM" id="SSF55073">
    <property type="entry name" value="Nucleotide cyclase"/>
    <property type="match status" value="1"/>
</dbReference>
<protein>
    <submittedName>
        <fullName evidence="11">CLUMA_CG003008, isoform A</fullName>
    </submittedName>
</protein>
<keyword evidence="2 9" id="KW-0812">Transmembrane</keyword>
<dbReference type="GO" id="GO:0004383">
    <property type="term" value="F:guanylate cyclase activity"/>
    <property type="evidence" value="ECO:0007669"/>
    <property type="project" value="TreeGrafter"/>
</dbReference>
<evidence type="ECO:0000256" key="1">
    <source>
        <dbReference type="ARBA" id="ARBA00004370"/>
    </source>
</evidence>
<proteinExistence type="inferred from homology"/>
<evidence type="ECO:0000256" key="7">
    <source>
        <dbReference type="ARBA" id="ARBA00023239"/>
    </source>
</evidence>
<dbReference type="EMBL" id="CVRI01000011">
    <property type="protein sequence ID" value="CRK89249.1"/>
    <property type="molecule type" value="Genomic_DNA"/>
</dbReference>
<dbReference type="GO" id="GO:0000166">
    <property type="term" value="F:nucleotide binding"/>
    <property type="evidence" value="ECO:0007669"/>
    <property type="project" value="UniProtKB-KW"/>
</dbReference>
<keyword evidence="5 9" id="KW-0472">Membrane</keyword>
<dbReference type="Pfam" id="PF00211">
    <property type="entry name" value="Guanylate_cyc"/>
    <property type="match status" value="1"/>
</dbReference>
<feature type="transmembrane region" description="Helical" evidence="9">
    <location>
        <begin position="329"/>
        <end position="346"/>
    </location>
</feature>
<keyword evidence="3" id="KW-0547">Nucleotide-binding</keyword>
<dbReference type="CDD" id="cd07302">
    <property type="entry name" value="CHD"/>
    <property type="match status" value="1"/>
</dbReference>
<dbReference type="Proteomes" id="UP000183832">
    <property type="component" value="Unassembled WGS sequence"/>
</dbReference>
<reference evidence="11 12" key="1">
    <citation type="submission" date="2015-04" db="EMBL/GenBank/DDBJ databases">
        <authorList>
            <person name="Syromyatnikov M.Y."/>
            <person name="Popov V.N."/>
        </authorList>
    </citation>
    <scope>NUCLEOTIDE SEQUENCE [LARGE SCALE GENOMIC DNA]</scope>
</reference>
<feature type="transmembrane region" description="Helical" evidence="9">
    <location>
        <begin position="32"/>
        <end position="52"/>
    </location>
</feature>
<evidence type="ECO:0000256" key="5">
    <source>
        <dbReference type="ARBA" id="ARBA00023136"/>
    </source>
</evidence>
<evidence type="ECO:0000256" key="9">
    <source>
        <dbReference type="SAM" id="Phobius"/>
    </source>
</evidence>
<dbReference type="PANTHER" id="PTHR11920:SF504">
    <property type="entry name" value="GUANYLATE CYCLASE"/>
    <property type="match status" value="1"/>
</dbReference>
<keyword evidence="7 8" id="KW-0456">Lyase</keyword>
<dbReference type="FunFam" id="3.30.70.1230:FF:000028">
    <property type="entry name" value="Guanylate cyclase"/>
    <property type="match status" value="1"/>
</dbReference>
<keyword evidence="12" id="KW-1185">Reference proteome</keyword>
<feature type="domain" description="Guanylate cyclase" evidence="10">
    <location>
        <begin position="405"/>
        <end position="536"/>
    </location>
</feature>
<gene>
    <name evidence="11" type="ORF">CLUMA_CG003008</name>
</gene>
<dbReference type="SMART" id="SM00044">
    <property type="entry name" value="CYCc"/>
    <property type="match status" value="1"/>
</dbReference>
<accession>A0A1J1HSS3</accession>
<evidence type="ECO:0000313" key="11">
    <source>
        <dbReference type="EMBL" id="CRK89249.1"/>
    </source>
</evidence>
<evidence type="ECO:0000256" key="2">
    <source>
        <dbReference type="ARBA" id="ARBA00022692"/>
    </source>
</evidence>
<dbReference type="InterPro" id="IPR013587">
    <property type="entry name" value="Nitrate/nitrite_sensing"/>
</dbReference>
<dbReference type="Pfam" id="PF08376">
    <property type="entry name" value="NIT"/>
    <property type="match status" value="1"/>
</dbReference>
<evidence type="ECO:0000256" key="4">
    <source>
        <dbReference type="ARBA" id="ARBA00022989"/>
    </source>
</evidence>
<dbReference type="OrthoDB" id="60033at2759"/>
<dbReference type="PROSITE" id="PS00452">
    <property type="entry name" value="GUANYLATE_CYCLASE_1"/>
    <property type="match status" value="1"/>
</dbReference>
<dbReference type="PANTHER" id="PTHR11920">
    <property type="entry name" value="GUANYLYL CYCLASE"/>
    <property type="match status" value="1"/>
</dbReference>
<comment type="subcellular location">
    <subcellularLocation>
        <location evidence="1">Membrane</location>
    </subcellularLocation>
</comment>
<keyword evidence="4 9" id="KW-1133">Transmembrane helix</keyword>
<keyword evidence="6" id="KW-0325">Glycoprotein</keyword>
<name>A0A1J1HSS3_9DIPT</name>
<evidence type="ECO:0000313" key="12">
    <source>
        <dbReference type="Proteomes" id="UP000183832"/>
    </source>
</evidence>
<dbReference type="Gene3D" id="3.30.70.1230">
    <property type="entry name" value="Nucleotide cyclase"/>
    <property type="match status" value="1"/>
</dbReference>